<organism evidence="1 2">
    <name type="scientific">Bacillus yunxiaonensis</name>
    <dbReference type="NCBI Taxonomy" id="3127665"/>
    <lineage>
        <taxon>Bacteria</taxon>
        <taxon>Bacillati</taxon>
        <taxon>Bacillota</taxon>
        <taxon>Bacilli</taxon>
        <taxon>Bacillales</taxon>
        <taxon>Bacillaceae</taxon>
        <taxon>Bacillus</taxon>
    </lineage>
</organism>
<accession>A0ABU8FR32</accession>
<dbReference type="EMBL" id="JBAWSV010000001">
    <property type="protein sequence ID" value="MEI4828426.1"/>
    <property type="molecule type" value="Genomic_DNA"/>
</dbReference>
<reference evidence="1 2" key="1">
    <citation type="submission" date="2024-01" db="EMBL/GenBank/DDBJ databases">
        <title>Seven novel Bacillus-like species.</title>
        <authorList>
            <person name="Liu G."/>
        </authorList>
    </citation>
    <scope>NUCLEOTIDE SEQUENCE [LARGE SCALE GENOMIC DNA]</scope>
    <source>
        <strain evidence="1 2">FJAT-53711</strain>
    </source>
</reference>
<protein>
    <recommendedName>
        <fullName evidence="3">NlpC/P60 domain-containing protein</fullName>
    </recommendedName>
</protein>
<name>A0ABU8FR32_9BACI</name>
<dbReference type="Proteomes" id="UP001367922">
    <property type="component" value="Unassembled WGS sequence"/>
</dbReference>
<evidence type="ECO:0008006" key="3">
    <source>
        <dbReference type="Google" id="ProtNLM"/>
    </source>
</evidence>
<proteinExistence type="predicted"/>
<evidence type="ECO:0000313" key="1">
    <source>
        <dbReference type="EMBL" id="MEI4828426.1"/>
    </source>
</evidence>
<gene>
    <name evidence="1" type="ORF">WAX78_02985</name>
</gene>
<evidence type="ECO:0000313" key="2">
    <source>
        <dbReference type="Proteomes" id="UP001367922"/>
    </source>
</evidence>
<comment type="caution">
    <text evidence="1">The sequence shown here is derived from an EMBL/GenBank/DDBJ whole genome shotgun (WGS) entry which is preliminary data.</text>
</comment>
<sequence length="309" mass="36937">MYTVKNNQISDEVIKRWQDMFVPDGDYFFFEKKPAYCKVDERNAVYIPLDKRTAFLTWNVRKEASYIARISNDEFLTLDNQIQKQILKEQVRLQRGFIFELYDLRAIFQNDAKTNQIEWESWLERYAFSYENKQLIILQGYMWRELSEQLRILLLLHIAEMFVYEDSVLIKGLMKNHITPFINEFIDTNGPNCLAATLAAVETDKRKSNEYINEWMQPNKFSQILCRKNFEEIDTTIIQEGDVLVWEQGGLIVHACYALTHHLVFNKDGQTMFNAYQCITVEQVMRNWEHVLERDGRFIIHRKRRKSIS</sequence>
<keyword evidence="2" id="KW-1185">Reference proteome</keyword>
<dbReference type="RefSeq" id="WP_336480807.1">
    <property type="nucleotide sequence ID" value="NZ_JBAWSV010000001.1"/>
</dbReference>